<dbReference type="PROSITE" id="PS50943">
    <property type="entry name" value="HTH_CROC1"/>
    <property type="match status" value="1"/>
</dbReference>
<dbReference type="Proteomes" id="UP000006073">
    <property type="component" value="Unassembled WGS sequence"/>
</dbReference>
<dbReference type="AlphaFoldDB" id="S2D4B8"/>
<dbReference type="SUPFAM" id="SSF47413">
    <property type="entry name" value="lambda repressor-like DNA-binding domains"/>
    <property type="match status" value="1"/>
</dbReference>
<reference evidence="2 3" key="1">
    <citation type="journal article" date="2013" name="Genome Announc.">
        <title>Draft Genome Sequence of Indibacter alkaliphilus Strain LW1T, Isolated from Lonar Lake, a Haloalkaline Lake in the Buldana District of Maharashtra, India.</title>
        <authorList>
            <person name="Singh A."/>
            <person name="Kumar Jangir P."/>
            <person name="Sharma R."/>
            <person name="Singh A."/>
            <person name="Kumar Pinnaka A."/>
            <person name="Shivaji S."/>
        </authorList>
    </citation>
    <scope>NUCLEOTIDE SEQUENCE [LARGE SCALE GENOMIC DNA]</scope>
    <source>
        <strain evidence="3">CCUG 57479 / KCTC 22604 / LW1</strain>
    </source>
</reference>
<protein>
    <recommendedName>
        <fullName evidence="1">HTH cro/C1-type domain-containing protein</fullName>
    </recommendedName>
</protein>
<dbReference type="EMBL" id="ALWO02000045">
    <property type="protein sequence ID" value="EOZ93774.1"/>
    <property type="molecule type" value="Genomic_DNA"/>
</dbReference>
<dbReference type="Gene3D" id="1.10.260.40">
    <property type="entry name" value="lambda repressor-like DNA-binding domains"/>
    <property type="match status" value="1"/>
</dbReference>
<name>S2D4B8_INDAL</name>
<dbReference type="InterPro" id="IPR010982">
    <property type="entry name" value="Lambda_DNA-bd_dom_sf"/>
</dbReference>
<dbReference type="GO" id="GO:0003677">
    <property type="term" value="F:DNA binding"/>
    <property type="evidence" value="ECO:0007669"/>
    <property type="project" value="InterPro"/>
</dbReference>
<evidence type="ECO:0000313" key="2">
    <source>
        <dbReference type="EMBL" id="EOZ93774.1"/>
    </source>
</evidence>
<organism evidence="2 3">
    <name type="scientific">Indibacter alkaliphilus (strain CCUG 57479 / KCTC 22604 / LW1)</name>
    <dbReference type="NCBI Taxonomy" id="1189612"/>
    <lineage>
        <taxon>Bacteria</taxon>
        <taxon>Pseudomonadati</taxon>
        <taxon>Bacteroidota</taxon>
        <taxon>Cytophagia</taxon>
        <taxon>Cytophagales</taxon>
        <taxon>Cyclobacteriaceae</taxon>
    </lineage>
</organism>
<evidence type="ECO:0000259" key="1">
    <source>
        <dbReference type="PROSITE" id="PS50943"/>
    </source>
</evidence>
<dbReference type="OrthoDB" id="680346at2"/>
<dbReference type="InterPro" id="IPR001387">
    <property type="entry name" value="Cro/C1-type_HTH"/>
</dbReference>
<sequence>MSEKNIEIPDLADRIGVDERHVRRIINGERNFSVSEIYRFSIGLGVQPKELFDFEISLKDEYIPPIKKP</sequence>
<evidence type="ECO:0000313" key="3">
    <source>
        <dbReference type="Proteomes" id="UP000006073"/>
    </source>
</evidence>
<comment type="caution">
    <text evidence="2">The sequence shown here is derived from an EMBL/GenBank/DDBJ whole genome shotgun (WGS) entry which is preliminary data.</text>
</comment>
<proteinExistence type="predicted"/>
<keyword evidence="3" id="KW-1185">Reference proteome</keyword>
<feature type="domain" description="HTH cro/C1-type" evidence="1">
    <location>
        <begin position="3"/>
        <end position="51"/>
    </location>
</feature>
<gene>
    <name evidence="2" type="ORF">A33Q_3720</name>
</gene>
<dbReference type="Pfam" id="PF13443">
    <property type="entry name" value="HTH_26"/>
    <property type="match status" value="1"/>
</dbReference>
<accession>S2D4B8</accession>
<dbReference type="CDD" id="cd00093">
    <property type="entry name" value="HTH_XRE"/>
    <property type="match status" value="1"/>
</dbReference>